<keyword evidence="1" id="KW-1185">Reference proteome</keyword>
<evidence type="ECO:0000313" key="1">
    <source>
        <dbReference type="Proteomes" id="UP000887569"/>
    </source>
</evidence>
<dbReference type="WBParaSite" id="PgR050X_g033_t01">
    <property type="protein sequence ID" value="PgR050X_g033_t01"/>
    <property type="gene ID" value="PgR050X_g033"/>
</dbReference>
<dbReference type="AlphaFoldDB" id="A0A915BPJ1"/>
<name>A0A915BPJ1_PARUN</name>
<dbReference type="Proteomes" id="UP000887569">
    <property type="component" value="Unplaced"/>
</dbReference>
<protein>
    <submittedName>
        <fullName evidence="2">Ovule protein</fullName>
    </submittedName>
</protein>
<reference evidence="2" key="1">
    <citation type="submission" date="2022-11" db="UniProtKB">
        <authorList>
            <consortium name="WormBaseParasite"/>
        </authorList>
    </citation>
    <scope>IDENTIFICATION</scope>
</reference>
<accession>A0A915BPJ1</accession>
<organism evidence="1 2">
    <name type="scientific">Parascaris univalens</name>
    <name type="common">Nematode worm</name>
    <dbReference type="NCBI Taxonomy" id="6257"/>
    <lineage>
        <taxon>Eukaryota</taxon>
        <taxon>Metazoa</taxon>
        <taxon>Ecdysozoa</taxon>
        <taxon>Nematoda</taxon>
        <taxon>Chromadorea</taxon>
        <taxon>Rhabditida</taxon>
        <taxon>Spirurina</taxon>
        <taxon>Ascaridomorpha</taxon>
        <taxon>Ascaridoidea</taxon>
        <taxon>Ascarididae</taxon>
        <taxon>Parascaris</taxon>
    </lineage>
</organism>
<evidence type="ECO:0000313" key="2">
    <source>
        <dbReference type="WBParaSite" id="PgR050X_g033_t01"/>
    </source>
</evidence>
<sequence length="58" mass="6514">SSKFTDSVQTTNAKGPNIVFTTLKHHKAKAFTDFHSHCPKSRFPPLLAIKRTSEMTIL</sequence>
<proteinExistence type="predicted"/>